<dbReference type="GeneID" id="94689610"/>
<evidence type="ECO:0000256" key="2">
    <source>
        <dbReference type="ARBA" id="ARBA00023012"/>
    </source>
</evidence>
<evidence type="ECO:0000313" key="8">
    <source>
        <dbReference type="EMBL" id="SDZ57927.1"/>
    </source>
</evidence>
<dbReference type="EMBL" id="FNPE01000038">
    <property type="protein sequence ID" value="SDZ57927.1"/>
    <property type="molecule type" value="Genomic_DNA"/>
</dbReference>
<keyword evidence="1" id="KW-0597">Phosphoprotein</keyword>
<dbReference type="InterPro" id="IPR016032">
    <property type="entry name" value="Sig_transdc_resp-reg_C-effctor"/>
</dbReference>
<dbReference type="RefSeq" id="WP_016448622.1">
    <property type="nucleotide sequence ID" value="NZ_CP141274.1"/>
</dbReference>
<protein>
    <submittedName>
        <fullName evidence="8">Two-component system, OmpR family, copper resistance phosphate regulon response regulator CusR</fullName>
    </submittedName>
</protein>
<evidence type="ECO:0000256" key="5">
    <source>
        <dbReference type="ARBA" id="ARBA00023163"/>
    </source>
</evidence>
<dbReference type="SMART" id="SM00862">
    <property type="entry name" value="Trans_reg_C"/>
    <property type="match status" value="1"/>
</dbReference>
<evidence type="ECO:0000256" key="3">
    <source>
        <dbReference type="ARBA" id="ARBA00023015"/>
    </source>
</evidence>
<evidence type="ECO:0000256" key="4">
    <source>
        <dbReference type="ARBA" id="ARBA00023125"/>
    </source>
</evidence>
<name>A0A1H3U6J8_9BURK</name>
<dbReference type="Proteomes" id="UP000183417">
    <property type="component" value="Unassembled WGS sequence"/>
</dbReference>
<evidence type="ECO:0000259" key="7">
    <source>
        <dbReference type="PROSITE" id="PS51755"/>
    </source>
</evidence>
<proteinExistence type="predicted"/>
<feature type="domain" description="OmpR/PhoB-type" evidence="7">
    <location>
        <begin position="125"/>
        <end position="223"/>
    </location>
</feature>
<evidence type="ECO:0000313" key="9">
    <source>
        <dbReference type="Proteomes" id="UP000183417"/>
    </source>
</evidence>
<dbReference type="GO" id="GO:0000976">
    <property type="term" value="F:transcription cis-regulatory region binding"/>
    <property type="evidence" value="ECO:0007669"/>
    <property type="project" value="TreeGrafter"/>
</dbReference>
<dbReference type="GO" id="GO:0006355">
    <property type="term" value="P:regulation of DNA-templated transcription"/>
    <property type="evidence" value="ECO:0007669"/>
    <property type="project" value="InterPro"/>
</dbReference>
<keyword evidence="5" id="KW-0804">Transcription</keyword>
<dbReference type="AlphaFoldDB" id="A0A1H3U6J8"/>
<evidence type="ECO:0000256" key="1">
    <source>
        <dbReference type="ARBA" id="ARBA00022553"/>
    </source>
</evidence>
<keyword evidence="2" id="KW-0902">Two-component regulatory system</keyword>
<reference evidence="8 9" key="1">
    <citation type="submission" date="2016-10" db="EMBL/GenBank/DDBJ databases">
        <authorList>
            <person name="de Groot N.N."/>
        </authorList>
    </citation>
    <scope>NUCLEOTIDE SEQUENCE [LARGE SCALE GENOMIC DNA]</scope>
    <source>
        <strain evidence="8 9">LMG 24775</strain>
    </source>
</reference>
<dbReference type="PROSITE" id="PS51755">
    <property type="entry name" value="OMPR_PHOB"/>
    <property type="match status" value="1"/>
</dbReference>
<dbReference type="GO" id="GO:0005829">
    <property type="term" value="C:cytosol"/>
    <property type="evidence" value="ECO:0007669"/>
    <property type="project" value="TreeGrafter"/>
</dbReference>
<dbReference type="Gene3D" id="1.10.10.10">
    <property type="entry name" value="Winged helix-like DNA-binding domain superfamily/Winged helix DNA-binding domain"/>
    <property type="match status" value="1"/>
</dbReference>
<keyword evidence="3" id="KW-0805">Transcription regulation</keyword>
<dbReference type="InterPro" id="IPR036388">
    <property type="entry name" value="WH-like_DNA-bd_sf"/>
</dbReference>
<dbReference type="CDD" id="cd00383">
    <property type="entry name" value="trans_reg_C"/>
    <property type="match status" value="1"/>
</dbReference>
<dbReference type="Pfam" id="PF00486">
    <property type="entry name" value="Trans_reg_C"/>
    <property type="match status" value="1"/>
</dbReference>
<accession>A0A1H3U6J8</accession>
<dbReference type="PANTHER" id="PTHR48111">
    <property type="entry name" value="REGULATOR OF RPOS"/>
    <property type="match status" value="1"/>
</dbReference>
<dbReference type="PANTHER" id="PTHR48111:SF22">
    <property type="entry name" value="REGULATOR OF RPOS"/>
    <property type="match status" value="1"/>
</dbReference>
<dbReference type="GO" id="GO:0032993">
    <property type="term" value="C:protein-DNA complex"/>
    <property type="evidence" value="ECO:0007669"/>
    <property type="project" value="TreeGrafter"/>
</dbReference>
<evidence type="ECO:0000256" key="6">
    <source>
        <dbReference type="PROSITE-ProRule" id="PRU01091"/>
    </source>
</evidence>
<dbReference type="GO" id="GO:0000156">
    <property type="term" value="F:phosphorelay response regulator activity"/>
    <property type="evidence" value="ECO:0007669"/>
    <property type="project" value="TreeGrafter"/>
</dbReference>
<gene>
    <name evidence="8" type="ORF">SAMN05421547_13822</name>
</gene>
<feature type="DNA-binding region" description="OmpR/PhoB-type" evidence="6">
    <location>
        <begin position="125"/>
        <end position="223"/>
    </location>
</feature>
<dbReference type="InterPro" id="IPR039420">
    <property type="entry name" value="WalR-like"/>
</dbReference>
<dbReference type="SUPFAM" id="SSF46894">
    <property type="entry name" value="C-terminal effector domain of the bipartite response regulators"/>
    <property type="match status" value="1"/>
</dbReference>
<dbReference type="InterPro" id="IPR001867">
    <property type="entry name" value="OmpR/PhoB-type_DNA-bd"/>
</dbReference>
<organism evidence="8 9">
    <name type="scientific">Delftia lacustris</name>
    <dbReference type="NCBI Taxonomy" id="558537"/>
    <lineage>
        <taxon>Bacteria</taxon>
        <taxon>Pseudomonadati</taxon>
        <taxon>Pseudomonadota</taxon>
        <taxon>Betaproteobacteria</taxon>
        <taxon>Burkholderiales</taxon>
        <taxon>Comamonadaceae</taxon>
        <taxon>Delftia</taxon>
    </lineage>
</organism>
<keyword evidence="4 6" id="KW-0238">DNA-binding</keyword>
<sequence>MRIIVIVPFEGFPQYLRETLHNFDLIIEEFFDYESGIKFAISNDIPVILVYEKQSYLEKIEIFCRQGLDKYLSVTVITKITNTAGHQLFLRDIMALSMSRIKRNEKIIKIVEKIKNGLVRDLRNREFYNLEDLVLDLSKQRAERGGKRLDLTKGEFALLLEFMRRSGQVLSREYLAVHVWKKEGEFTKNMVDVAVRRLRKKLDDNHVLKLLHTRRGAGYILEVPISKELESGSSTLNSETQAP</sequence>